<dbReference type="PANTHER" id="PTHR37451:SF1">
    <property type="entry name" value="MARVEL DOMAIN-CONTAINING PROTEIN"/>
    <property type="match status" value="1"/>
</dbReference>
<dbReference type="AlphaFoldDB" id="A0A084G3G2"/>
<evidence type="ECO:0000256" key="1">
    <source>
        <dbReference type="ARBA" id="ARBA00004141"/>
    </source>
</evidence>
<keyword evidence="2 5" id="KW-0812">Transmembrane</keyword>
<dbReference type="PANTHER" id="PTHR37451">
    <property type="entry name" value="MARVEL DOMAIN"/>
    <property type="match status" value="1"/>
</dbReference>
<dbReference type="InterPro" id="IPR008253">
    <property type="entry name" value="Marvel"/>
</dbReference>
<evidence type="ECO:0000256" key="2">
    <source>
        <dbReference type="ARBA" id="ARBA00022692"/>
    </source>
</evidence>
<keyword evidence="4 5" id="KW-0472">Membrane</keyword>
<feature type="transmembrane region" description="Helical" evidence="5">
    <location>
        <begin position="73"/>
        <end position="98"/>
    </location>
</feature>
<dbReference type="GO" id="GO:0016020">
    <property type="term" value="C:membrane"/>
    <property type="evidence" value="ECO:0007669"/>
    <property type="project" value="UniProtKB-SubCell"/>
</dbReference>
<evidence type="ECO:0000313" key="7">
    <source>
        <dbReference type="EMBL" id="KEZ41874.1"/>
    </source>
</evidence>
<feature type="domain" description="MARVEL" evidence="6">
    <location>
        <begin position="5"/>
        <end position="131"/>
    </location>
</feature>
<reference evidence="7 8" key="1">
    <citation type="journal article" date="2014" name="Genome Announc.">
        <title>Draft genome sequence of the pathogenic fungus Scedosporium apiospermum.</title>
        <authorList>
            <person name="Vandeputte P."/>
            <person name="Ghamrawi S."/>
            <person name="Rechenmann M."/>
            <person name="Iltis A."/>
            <person name="Giraud S."/>
            <person name="Fleury M."/>
            <person name="Thornton C."/>
            <person name="Delhaes L."/>
            <person name="Meyer W."/>
            <person name="Papon N."/>
            <person name="Bouchara J.P."/>
        </authorList>
    </citation>
    <scope>NUCLEOTIDE SEQUENCE [LARGE SCALE GENOMIC DNA]</scope>
    <source>
        <strain evidence="7 8">IHEM 14462</strain>
    </source>
</reference>
<accession>A0A084G3G2</accession>
<feature type="transmembrane region" description="Helical" evidence="5">
    <location>
        <begin position="104"/>
        <end position="133"/>
    </location>
</feature>
<dbReference type="KEGG" id="sapo:SAPIO_CDS6686"/>
<keyword evidence="8" id="KW-1185">Reference proteome</keyword>
<organism evidence="7 8">
    <name type="scientific">Pseudallescheria apiosperma</name>
    <name type="common">Scedosporium apiospermum</name>
    <dbReference type="NCBI Taxonomy" id="563466"/>
    <lineage>
        <taxon>Eukaryota</taxon>
        <taxon>Fungi</taxon>
        <taxon>Dikarya</taxon>
        <taxon>Ascomycota</taxon>
        <taxon>Pezizomycotina</taxon>
        <taxon>Sordariomycetes</taxon>
        <taxon>Hypocreomycetidae</taxon>
        <taxon>Microascales</taxon>
        <taxon>Microascaceae</taxon>
        <taxon>Scedosporium</taxon>
    </lineage>
</organism>
<dbReference type="OrthoDB" id="2117453at2759"/>
<keyword evidence="3 5" id="KW-1133">Transmembrane helix</keyword>
<name>A0A084G3G2_PSEDA</name>
<feature type="transmembrane region" description="Helical" evidence="5">
    <location>
        <begin position="7"/>
        <end position="30"/>
    </location>
</feature>
<dbReference type="VEuPathDB" id="FungiDB:SAPIO_CDS6686"/>
<gene>
    <name evidence="7" type="ORF">SAPIO_CDS6686</name>
</gene>
<evidence type="ECO:0000256" key="5">
    <source>
        <dbReference type="SAM" id="Phobius"/>
    </source>
</evidence>
<dbReference type="Proteomes" id="UP000028545">
    <property type="component" value="Unassembled WGS sequence"/>
</dbReference>
<evidence type="ECO:0000256" key="3">
    <source>
        <dbReference type="ARBA" id="ARBA00022989"/>
    </source>
</evidence>
<evidence type="ECO:0000313" key="8">
    <source>
        <dbReference type="Proteomes" id="UP000028545"/>
    </source>
</evidence>
<comment type="caution">
    <text evidence="7">The sequence shown here is derived from an EMBL/GenBank/DDBJ whole genome shotgun (WGS) entry which is preliminary data.</text>
</comment>
<dbReference type="EMBL" id="JOWA01000106">
    <property type="protein sequence ID" value="KEZ41874.1"/>
    <property type="molecule type" value="Genomic_DNA"/>
</dbReference>
<proteinExistence type="predicted"/>
<dbReference type="HOGENOM" id="CLU_109915_0_1_1"/>
<protein>
    <recommendedName>
        <fullName evidence="6">MARVEL domain-containing protein</fullName>
    </recommendedName>
</protein>
<evidence type="ECO:0000256" key="4">
    <source>
        <dbReference type="ARBA" id="ARBA00023136"/>
    </source>
</evidence>
<dbReference type="RefSeq" id="XP_016641673.1">
    <property type="nucleotide sequence ID" value="XM_016788729.1"/>
</dbReference>
<dbReference type="GeneID" id="27725758"/>
<evidence type="ECO:0000259" key="6">
    <source>
        <dbReference type="Pfam" id="PF01284"/>
    </source>
</evidence>
<feature type="transmembrane region" description="Helical" evidence="5">
    <location>
        <begin position="42"/>
        <end position="61"/>
    </location>
</feature>
<comment type="subcellular location">
    <subcellularLocation>
        <location evidence="1">Membrane</location>
        <topology evidence="1">Multi-pass membrane protein</topology>
    </subcellularLocation>
</comment>
<dbReference type="Pfam" id="PF01284">
    <property type="entry name" value="MARVEL"/>
    <property type="match status" value="1"/>
</dbReference>
<sequence>MKIIVLIARIIQAIFALLTLGFAIAVVNWFNMKSGKASPGAFNVLVAVPLVALLALFYLEVVPRIAPSASHPIPSLVCEAIPIILYLAGCGVAAHFVMRLDTCLGIICTCAKMAPVFAGLSVPLWIFTTILMVKQIFTHGFRRPSASRPAMSQA</sequence>